<evidence type="ECO:0000313" key="11">
    <source>
        <dbReference type="EMBL" id="KEZ41778.1"/>
    </source>
</evidence>
<dbReference type="Gene3D" id="1.10.510.10">
    <property type="entry name" value="Transferase(Phosphotransferase) domain 1"/>
    <property type="match status" value="1"/>
</dbReference>
<feature type="binding site" evidence="8">
    <location>
        <position position="229"/>
    </location>
    <ligand>
        <name>ATP</name>
        <dbReference type="ChEBI" id="CHEBI:30616"/>
    </ligand>
</feature>
<dbReference type="GO" id="GO:0004707">
    <property type="term" value="F:MAP kinase activity"/>
    <property type="evidence" value="ECO:0007669"/>
    <property type="project" value="UniProtKB-EC"/>
</dbReference>
<dbReference type="PANTHER" id="PTHR48016">
    <property type="entry name" value="MAP KINASE KINASE KINASE SSK2-RELATED-RELATED"/>
    <property type="match status" value="1"/>
</dbReference>
<dbReference type="Pfam" id="PF00069">
    <property type="entry name" value="Pkinase"/>
    <property type="match status" value="1"/>
</dbReference>
<evidence type="ECO:0000256" key="5">
    <source>
        <dbReference type="ARBA" id="ARBA00022840"/>
    </source>
</evidence>
<proteinExistence type="inferred from homology"/>
<reference evidence="11 12" key="1">
    <citation type="journal article" date="2014" name="Genome Announc.">
        <title>Draft genome sequence of the pathogenic fungus Scedosporium apiospermum.</title>
        <authorList>
            <person name="Vandeputte P."/>
            <person name="Ghamrawi S."/>
            <person name="Rechenmann M."/>
            <person name="Iltis A."/>
            <person name="Giraud S."/>
            <person name="Fleury M."/>
            <person name="Thornton C."/>
            <person name="Delhaes L."/>
            <person name="Meyer W."/>
            <person name="Papon N."/>
            <person name="Bouchara J.P."/>
        </authorList>
    </citation>
    <scope>NUCLEOTIDE SEQUENCE [LARGE SCALE GENOMIC DNA]</scope>
    <source>
        <strain evidence="11 12">IHEM 14462</strain>
    </source>
</reference>
<evidence type="ECO:0000256" key="6">
    <source>
        <dbReference type="ARBA" id="ARBA00047919"/>
    </source>
</evidence>
<dbReference type="KEGG" id="sapo:SAPIO_CDS6757"/>
<dbReference type="Gene3D" id="3.30.200.20">
    <property type="entry name" value="Phosphorylase Kinase, domain 1"/>
    <property type="match status" value="1"/>
</dbReference>
<comment type="catalytic activity">
    <reaction evidence="7">
        <text>L-seryl-[protein] + ATP = O-phospho-L-seryl-[protein] + ADP + H(+)</text>
        <dbReference type="Rhea" id="RHEA:17989"/>
        <dbReference type="Rhea" id="RHEA-COMP:9863"/>
        <dbReference type="Rhea" id="RHEA-COMP:11604"/>
        <dbReference type="ChEBI" id="CHEBI:15378"/>
        <dbReference type="ChEBI" id="CHEBI:29999"/>
        <dbReference type="ChEBI" id="CHEBI:30616"/>
        <dbReference type="ChEBI" id="CHEBI:83421"/>
        <dbReference type="ChEBI" id="CHEBI:456216"/>
        <dbReference type="EC" id="2.7.11.24"/>
    </reaction>
    <physiologicalReaction direction="left-to-right" evidence="7">
        <dbReference type="Rhea" id="RHEA:17990"/>
    </physiologicalReaction>
</comment>
<dbReference type="InterPro" id="IPR000719">
    <property type="entry name" value="Prot_kinase_dom"/>
</dbReference>
<evidence type="ECO:0000256" key="9">
    <source>
        <dbReference type="RuleBase" id="RU000304"/>
    </source>
</evidence>
<evidence type="ECO:0000256" key="3">
    <source>
        <dbReference type="ARBA" id="ARBA00022741"/>
    </source>
</evidence>
<evidence type="ECO:0000256" key="7">
    <source>
        <dbReference type="ARBA" id="ARBA00048130"/>
    </source>
</evidence>
<keyword evidence="2" id="KW-0808">Transferase</keyword>
<name>A0A084G366_PSEDA</name>
<organism evidence="11 12">
    <name type="scientific">Pseudallescheria apiosperma</name>
    <name type="common">Scedosporium apiospermum</name>
    <dbReference type="NCBI Taxonomy" id="563466"/>
    <lineage>
        <taxon>Eukaryota</taxon>
        <taxon>Fungi</taxon>
        <taxon>Dikarya</taxon>
        <taxon>Ascomycota</taxon>
        <taxon>Pezizomycotina</taxon>
        <taxon>Sordariomycetes</taxon>
        <taxon>Hypocreomycetidae</taxon>
        <taxon>Microascales</taxon>
        <taxon>Microascaceae</taxon>
        <taxon>Scedosporium</taxon>
    </lineage>
</organism>
<dbReference type="VEuPathDB" id="FungiDB:SAPIO_CDS6757"/>
<keyword evidence="5 8" id="KW-0067">ATP-binding</keyword>
<dbReference type="SMART" id="SM00220">
    <property type="entry name" value="S_TKc"/>
    <property type="match status" value="1"/>
</dbReference>
<dbReference type="OMA" id="PARWEHA"/>
<comment type="catalytic activity">
    <reaction evidence="6">
        <text>L-threonyl-[protein] + ATP = O-phospho-L-threonyl-[protein] + ADP + H(+)</text>
        <dbReference type="Rhea" id="RHEA:46608"/>
        <dbReference type="Rhea" id="RHEA-COMP:11060"/>
        <dbReference type="Rhea" id="RHEA-COMP:11605"/>
        <dbReference type="ChEBI" id="CHEBI:15378"/>
        <dbReference type="ChEBI" id="CHEBI:30013"/>
        <dbReference type="ChEBI" id="CHEBI:30616"/>
        <dbReference type="ChEBI" id="CHEBI:61977"/>
        <dbReference type="ChEBI" id="CHEBI:456216"/>
        <dbReference type="EC" id="2.7.11.24"/>
    </reaction>
    <physiologicalReaction direction="left-to-right" evidence="6">
        <dbReference type="Rhea" id="RHEA:46609"/>
    </physiologicalReaction>
</comment>
<dbReference type="GO" id="GO:0005524">
    <property type="term" value="F:ATP binding"/>
    <property type="evidence" value="ECO:0007669"/>
    <property type="project" value="UniProtKB-UniRule"/>
</dbReference>
<evidence type="ECO:0000256" key="2">
    <source>
        <dbReference type="ARBA" id="ARBA00022679"/>
    </source>
</evidence>
<dbReference type="CDD" id="cd00180">
    <property type="entry name" value="PKc"/>
    <property type="match status" value="1"/>
</dbReference>
<keyword evidence="9" id="KW-0723">Serine/threonine-protein kinase</keyword>
<dbReference type="InterPro" id="IPR011009">
    <property type="entry name" value="Kinase-like_dom_sf"/>
</dbReference>
<dbReference type="GeneID" id="27725829"/>
<evidence type="ECO:0000313" key="12">
    <source>
        <dbReference type="Proteomes" id="UP000028545"/>
    </source>
</evidence>
<dbReference type="HOGENOM" id="CLU_029466_1_1_1"/>
<dbReference type="Proteomes" id="UP000028545">
    <property type="component" value="Unassembled WGS sequence"/>
</dbReference>
<evidence type="ECO:0000259" key="10">
    <source>
        <dbReference type="PROSITE" id="PS50011"/>
    </source>
</evidence>
<dbReference type="InterPro" id="IPR050538">
    <property type="entry name" value="MAP_kinase_kinase_kinase"/>
</dbReference>
<dbReference type="InterPro" id="IPR017441">
    <property type="entry name" value="Protein_kinase_ATP_BS"/>
</dbReference>
<sequence>MSQRDPWTLFSLVPANQRATDVVMHVSNRHLMRFDAGTYVLDVGRVRSMSGADMTLATLGRNGDVFVEGSMIAKIQCSFELEGTSSFVMFYDRSHGQTSQVFGDNVAQFVSGRPRRLALPTTMDITIGMGGRQQDYVRFRLRWYVENPAEAMREMVKNGQAATRQENPRLARTAAEADTVLPSQRQTRIHTHVPEPKLRYQMGEILGAGQYGSVHSAFNWDTGKLMAVKVFKRPVTTTEQWKILTGEIEILSKMRHPRIVDYISSEDRHGPHPKIFMGLKDGTLTQLVKDGCTQFLAEILSRHMLEALAFLAGQGIVHRDVKPDNILYVRPPNQSTHPCFQLGDFGFASHTEFAFGRVGTPLYRAPEITSGSHRQTPKVDVWSLFVTMLWTLNVDGFREKSNRDIVDDDIINLIQQASKVTEVGKIAPMAQVNPENRPSAAQMLPLCLDL</sequence>
<accession>A0A084G366</accession>
<dbReference type="PROSITE" id="PS00108">
    <property type="entry name" value="PROTEIN_KINASE_ST"/>
    <property type="match status" value="1"/>
</dbReference>
<evidence type="ECO:0000256" key="8">
    <source>
        <dbReference type="PROSITE-ProRule" id="PRU10141"/>
    </source>
</evidence>
<keyword evidence="12" id="KW-1185">Reference proteome</keyword>
<dbReference type="PROSITE" id="PS50011">
    <property type="entry name" value="PROTEIN_KINASE_DOM"/>
    <property type="match status" value="1"/>
</dbReference>
<evidence type="ECO:0000256" key="1">
    <source>
        <dbReference type="ARBA" id="ARBA00012411"/>
    </source>
</evidence>
<dbReference type="PANTHER" id="PTHR48016:SF47">
    <property type="entry name" value="PROTEIN KINASE DOMAIN-CONTAINING PROTEIN"/>
    <property type="match status" value="1"/>
</dbReference>
<dbReference type="SUPFAM" id="SSF56112">
    <property type="entry name" value="Protein kinase-like (PK-like)"/>
    <property type="match status" value="1"/>
</dbReference>
<comment type="similarity">
    <text evidence="9">Belongs to the protein kinase superfamily.</text>
</comment>
<feature type="domain" description="Protein kinase" evidence="10">
    <location>
        <begin position="200"/>
        <end position="450"/>
    </location>
</feature>
<comment type="caution">
    <text evidence="11">The sequence shown here is derived from an EMBL/GenBank/DDBJ whole genome shotgun (WGS) entry which is preliminary data.</text>
</comment>
<dbReference type="RefSeq" id="XP_016641577.1">
    <property type="nucleotide sequence ID" value="XM_016788778.1"/>
</dbReference>
<evidence type="ECO:0000256" key="4">
    <source>
        <dbReference type="ARBA" id="ARBA00022777"/>
    </source>
</evidence>
<protein>
    <recommendedName>
        <fullName evidence="1">mitogen-activated protein kinase</fullName>
        <ecNumber evidence="1">2.7.11.24</ecNumber>
    </recommendedName>
</protein>
<dbReference type="AlphaFoldDB" id="A0A084G366"/>
<dbReference type="EMBL" id="JOWA01000107">
    <property type="protein sequence ID" value="KEZ41778.1"/>
    <property type="molecule type" value="Genomic_DNA"/>
</dbReference>
<gene>
    <name evidence="11" type="ORF">SAPIO_CDS6757</name>
</gene>
<dbReference type="EC" id="2.7.11.24" evidence="1"/>
<dbReference type="InterPro" id="IPR008271">
    <property type="entry name" value="Ser/Thr_kinase_AS"/>
</dbReference>
<dbReference type="PROSITE" id="PS00107">
    <property type="entry name" value="PROTEIN_KINASE_ATP"/>
    <property type="match status" value="1"/>
</dbReference>
<dbReference type="OrthoDB" id="4062651at2759"/>
<keyword evidence="3 8" id="KW-0547">Nucleotide-binding</keyword>
<keyword evidence="4" id="KW-0418">Kinase</keyword>